<feature type="non-terminal residue" evidence="1">
    <location>
        <position position="1"/>
    </location>
</feature>
<name>A0A699HYB9_TANCI</name>
<reference evidence="1" key="1">
    <citation type="journal article" date="2019" name="Sci. Rep.">
        <title>Draft genome of Tanacetum cinerariifolium, the natural source of mosquito coil.</title>
        <authorList>
            <person name="Yamashiro T."/>
            <person name="Shiraishi A."/>
            <person name="Satake H."/>
            <person name="Nakayama K."/>
        </authorList>
    </citation>
    <scope>NUCLEOTIDE SEQUENCE</scope>
</reference>
<sequence>LPHGRSPCSNYKVGKGQGQKGISSSYALNQCADAWEWRLQYAEKQAKKAFTMSKGKFTSHQGRISTFRCTSSFFHVVSSTAEAAVKSFLDEATGKLNYEALKSLYLFV</sequence>
<dbReference type="AlphaFoldDB" id="A0A699HYB9"/>
<evidence type="ECO:0000313" key="1">
    <source>
        <dbReference type="EMBL" id="GEY95667.1"/>
    </source>
</evidence>
<comment type="caution">
    <text evidence="1">The sequence shown here is derived from an EMBL/GenBank/DDBJ whole genome shotgun (WGS) entry which is preliminary data.</text>
</comment>
<gene>
    <name evidence="1" type="ORF">Tci_467641</name>
</gene>
<proteinExistence type="predicted"/>
<protein>
    <submittedName>
        <fullName evidence="1">Uncharacterized protein</fullName>
    </submittedName>
</protein>
<organism evidence="1">
    <name type="scientific">Tanacetum cinerariifolium</name>
    <name type="common">Dalmatian daisy</name>
    <name type="synonym">Chrysanthemum cinerariifolium</name>
    <dbReference type="NCBI Taxonomy" id="118510"/>
    <lineage>
        <taxon>Eukaryota</taxon>
        <taxon>Viridiplantae</taxon>
        <taxon>Streptophyta</taxon>
        <taxon>Embryophyta</taxon>
        <taxon>Tracheophyta</taxon>
        <taxon>Spermatophyta</taxon>
        <taxon>Magnoliopsida</taxon>
        <taxon>eudicotyledons</taxon>
        <taxon>Gunneridae</taxon>
        <taxon>Pentapetalae</taxon>
        <taxon>asterids</taxon>
        <taxon>campanulids</taxon>
        <taxon>Asterales</taxon>
        <taxon>Asteraceae</taxon>
        <taxon>Asteroideae</taxon>
        <taxon>Anthemideae</taxon>
        <taxon>Anthemidinae</taxon>
        <taxon>Tanacetum</taxon>
    </lineage>
</organism>
<dbReference type="EMBL" id="BKCJ010226194">
    <property type="protein sequence ID" value="GEY95667.1"/>
    <property type="molecule type" value="Genomic_DNA"/>
</dbReference>
<accession>A0A699HYB9</accession>